<dbReference type="InterPro" id="IPR032675">
    <property type="entry name" value="LRR_dom_sf"/>
</dbReference>
<dbReference type="KEGG" id="ath:AT5G11370"/>
<feature type="domain" description="FBD" evidence="1">
    <location>
        <begin position="232"/>
        <end position="305"/>
    </location>
</feature>
<dbReference type="AlphaFoldDB" id="A0A654G0D1"/>
<dbReference type="EMBL" id="CACRSJ010000110">
    <property type="protein sequence ID" value="VYS66529.1"/>
    <property type="molecule type" value="Genomic_DNA"/>
</dbReference>
<evidence type="ECO:0000313" key="2">
    <source>
        <dbReference type="Araport" id="AT5G11370"/>
    </source>
</evidence>
<dbReference type="InterPro" id="IPR013101">
    <property type="entry name" value="LRR_PRU1-like"/>
</dbReference>
<dbReference type="GeneID" id="831008"/>
<dbReference type="InterPro" id="IPR050232">
    <property type="entry name" value="FBL13/AtMIF1-like"/>
</dbReference>
<organism evidence="3 4">
    <name type="scientific">Arabidopsis thaliana</name>
    <name type="common">Mouse-ear cress</name>
    <dbReference type="NCBI Taxonomy" id="3702"/>
    <lineage>
        <taxon>Eukaryota</taxon>
        <taxon>Viridiplantae</taxon>
        <taxon>Streptophyta</taxon>
        <taxon>Embryophyta</taxon>
        <taxon>Tracheophyta</taxon>
        <taxon>Spermatophyta</taxon>
        <taxon>Magnoliopsida</taxon>
        <taxon>eudicotyledons</taxon>
        <taxon>Gunneridae</taxon>
        <taxon>Pentapetalae</taxon>
        <taxon>rosids</taxon>
        <taxon>malvids</taxon>
        <taxon>Brassicales</taxon>
        <taxon>Brassicaceae</taxon>
        <taxon>Camelineae</taxon>
        <taxon>Arabidopsis</taxon>
    </lineage>
</organism>
<gene>
    <name evidence="2" type="ordered locus">At5g11370</name>
    <name evidence="3" type="ORF">AN1_LOCUS21931</name>
</gene>
<dbReference type="InterPro" id="IPR006566">
    <property type="entry name" value="FBD"/>
</dbReference>
<protein>
    <recommendedName>
        <fullName evidence="1">FBD domain-containing protein</fullName>
    </recommendedName>
</protein>
<sequence length="311" mass="35341">MEKSKRMELFIDRNLPACVSSLSVHLINLNVSNFGQTKLAYNDHIFGHLVHGSRISGFGLVCQVVWSLKLKDEIFVDVPRMVCLPSLKTLHLKGVMYVDEGSLQRLLSNCSLLEELVVERCNGANMRKFAVIIPQSSLSYLIVNMPKLEEADIARGSHDVKKLLKSISSVKRLSLYLEVNNNEDLYGDDIVFNELEHLKFRISRAVPRSMANVVGDSMDTLFCWKQMIDVPQCLLSSLQTFKWRTYFPTEEEKGLATYILAKSCRLKTARILIVSKLDPQKELEMKNELLSSCGSTTCNLDLVFKQFNDLL</sequence>
<dbReference type="SUPFAM" id="SSF52047">
    <property type="entry name" value="RNI-like"/>
    <property type="match status" value="1"/>
</dbReference>
<reference evidence="3 4" key="1">
    <citation type="submission" date="2019-11" db="EMBL/GenBank/DDBJ databases">
        <authorList>
            <person name="Jiao W.-B."/>
            <person name="Schneeberger K."/>
        </authorList>
    </citation>
    <scope>NUCLEOTIDE SEQUENCE [LARGE SCALE GENOMIC DNA]</scope>
    <source>
        <strain evidence="4">cv. An-1</strain>
    </source>
</reference>
<dbReference type="ExpressionAtlas" id="A0A654G0D1">
    <property type="expression patterns" value="differential"/>
</dbReference>
<evidence type="ECO:0000313" key="4">
    <source>
        <dbReference type="Proteomes" id="UP000426265"/>
    </source>
</evidence>
<dbReference type="Gene3D" id="3.80.10.10">
    <property type="entry name" value="Ribonuclease Inhibitor"/>
    <property type="match status" value="1"/>
</dbReference>
<evidence type="ECO:0000259" key="1">
    <source>
        <dbReference type="SMART" id="SM00579"/>
    </source>
</evidence>
<accession>A0A654G0D1</accession>
<evidence type="ECO:0000313" key="3">
    <source>
        <dbReference type="EMBL" id="VYS66529.1"/>
    </source>
</evidence>
<dbReference type="Pfam" id="PF07723">
    <property type="entry name" value="LRR_2"/>
    <property type="match status" value="1"/>
</dbReference>
<dbReference type="Pfam" id="PF08387">
    <property type="entry name" value="FBD"/>
    <property type="match status" value="1"/>
</dbReference>
<name>A0A654G0D1_ARATH</name>
<dbReference type="Proteomes" id="UP000426265">
    <property type="component" value="Unassembled WGS sequence"/>
</dbReference>
<dbReference type="SMART" id="SM00579">
    <property type="entry name" value="FBD"/>
    <property type="match status" value="1"/>
</dbReference>
<dbReference type="PANTHER" id="PTHR31900:SF28">
    <property type="entry name" value="FBD DOMAIN-CONTAINING PROTEIN"/>
    <property type="match status" value="1"/>
</dbReference>
<dbReference type="Araport" id="AT5G11370"/>
<dbReference type="PANTHER" id="PTHR31900">
    <property type="entry name" value="F-BOX/RNI SUPERFAMILY PROTEIN-RELATED"/>
    <property type="match status" value="1"/>
</dbReference>
<proteinExistence type="predicted"/>